<accession>A0AAW1L7W1</accession>
<sequence length="99" mass="11095">MAPARSKQQGVTCLKCSVTVKRVSCALRVGVLFVDETGLAYKRGDKEKEENYRHILPAFSKVFETAICRRIVSFWEKNKIFTPVQHGYISGKSTITALG</sequence>
<reference evidence="1 2" key="1">
    <citation type="journal article" date="2024" name="BMC Genomics">
        <title>De novo assembly and annotation of Popillia japonica's genome with initial clues to its potential as an invasive pest.</title>
        <authorList>
            <person name="Cucini C."/>
            <person name="Boschi S."/>
            <person name="Funari R."/>
            <person name="Cardaioli E."/>
            <person name="Iannotti N."/>
            <person name="Marturano G."/>
            <person name="Paoli F."/>
            <person name="Bruttini M."/>
            <person name="Carapelli A."/>
            <person name="Frati F."/>
            <person name="Nardi F."/>
        </authorList>
    </citation>
    <scope>NUCLEOTIDE SEQUENCE [LARGE SCALE GENOMIC DNA]</scope>
    <source>
        <strain evidence="1">DMR45628</strain>
    </source>
</reference>
<gene>
    <name evidence="1" type="ORF">QE152_g15511</name>
</gene>
<keyword evidence="2" id="KW-1185">Reference proteome</keyword>
<protein>
    <recommendedName>
        <fullName evidence="3">Transposase</fullName>
    </recommendedName>
</protein>
<evidence type="ECO:0000313" key="1">
    <source>
        <dbReference type="EMBL" id="KAK9730081.1"/>
    </source>
</evidence>
<comment type="caution">
    <text evidence="1">The sequence shown here is derived from an EMBL/GenBank/DDBJ whole genome shotgun (WGS) entry which is preliminary data.</text>
</comment>
<evidence type="ECO:0008006" key="3">
    <source>
        <dbReference type="Google" id="ProtNLM"/>
    </source>
</evidence>
<dbReference type="Proteomes" id="UP001458880">
    <property type="component" value="Unassembled WGS sequence"/>
</dbReference>
<proteinExistence type="predicted"/>
<organism evidence="1 2">
    <name type="scientific">Popillia japonica</name>
    <name type="common">Japanese beetle</name>
    <dbReference type="NCBI Taxonomy" id="7064"/>
    <lineage>
        <taxon>Eukaryota</taxon>
        <taxon>Metazoa</taxon>
        <taxon>Ecdysozoa</taxon>
        <taxon>Arthropoda</taxon>
        <taxon>Hexapoda</taxon>
        <taxon>Insecta</taxon>
        <taxon>Pterygota</taxon>
        <taxon>Neoptera</taxon>
        <taxon>Endopterygota</taxon>
        <taxon>Coleoptera</taxon>
        <taxon>Polyphaga</taxon>
        <taxon>Scarabaeiformia</taxon>
        <taxon>Scarabaeidae</taxon>
        <taxon>Rutelinae</taxon>
        <taxon>Popillia</taxon>
    </lineage>
</organism>
<dbReference type="AlphaFoldDB" id="A0AAW1L7W1"/>
<name>A0AAW1L7W1_POPJA</name>
<dbReference type="EMBL" id="JASPKY010000153">
    <property type="protein sequence ID" value="KAK9730081.1"/>
    <property type="molecule type" value="Genomic_DNA"/>
</dbReference>
<evidence type="ECO:0000313" key="2">
    <source>
        <dbReference type="Proteomes" id="UP001458880"/>
    </source>
</evidence>